<dbReference type="STRING" id="953739.SVEN_6242"/>
<dbReference type="AlphaFoldDB" id="F2RDN6"/>
<evidence type="ECO:0000256" key="2">
    <source>
        <dbReference type="ARBA" id="ARBA00023239"/>
    </source>
</evidence>
<dbReference type="Proteomes" id="UP000006854">
    <property type="component" value="Chromosome"/>
</dbReference>
<dbReference type="SUPFAM" id="SSF54637">
    <property type="entry name" value="Thioesterase/thiol ester dehydrase-isomerase"/>
    <property type="match status" value="1"/>
</dbReference>
<evidence type="ECO:0000313" key="4">
    <source>
        <dbReference type="EMBL" id="CCA59528.1"/>
    </source>
</evidence>
<sequence>MNTHPGEPVTTSAGDSATTARITSVIPHRPPALLVDRVVTVEPGRRLVAHRTADTTGPGFHPGPGDGDRPPGLPLGALLESWAQSAVLLACWERPNPDVLAGDVALLAGVRDVRVLAPVPPGSLLVHEVRMVRDLGATVLTTGTTTVGDRTVLEVGQLTLALRPAEVLDPAAGTTATTTDERS</sequence>
<evidence type="ECO:0000256" key="3">
    <source>
        <dbReference type="SAM" id="MobiDB-lite"/>
    </source>
</evidence>
<dbReference type="EMBL" id="FR845719">
    <property type="protein sequence ID" value="CCA59528.1"/>
    <property type="molecule type" value="Genomic_DNA"/>
</dbReference>
<name>F2RDN6_STRVP</name>
<accession>F2RDN6</accession>
<reference evidence="4 5" key="1">
    <citation type="journal article" date="2011" name="BMC Genomics">
        <title>Genome-wide analysis of the role of GlnR in Streptomyces venezuelae provides new insights into global nitrogen regulation in actinomycetes.</title>
        <authorList>
            <person name="Pullan S.T."/>
            <person name="Bibb M.J."/>
            <person name="Merrick M."/>
        </authorList>
    </citation>
    <scope>NUCLEOTIDE SEQUENCE [LARGE SCALE GENOMIC DNA]</scope>
    <source>
        <strain evidence="5">ATCC 10712 / CBS 650.69 / DSM 40230 / JCM 4526 / NBRC 13096 / PD 04745</strain>
    </source>
</reference>
<keyword evidence="5" id="KW-1185">Reference proteome</keyword>
<organism evidence="4 5">
    <name type="scientific">Streptomyces venezuelae (strain ATCC 10712 / CBS 650.69 / DSM 40230 / JCM 4526 / NBRC 13096 / PD 04745)</name>
    <dbReference type="NCBI Taxonomy" id="953739"/>
    <lineage>
        <taxon>Bacteria</taxon>
        <taxon>Bacillati</taxon>
        <taxon>Actinomycetota</taxon>
        <taxon>Actinomycetes</taxon>
        <taxon>Kitasatosporales</taxon>
        <taxon>Streptomycetaceae</taxon>
        <taxon>Streptomyces</taxon>
    </lineage>
</organism>
<protein>
    <submittedName>
        <fullName evidence="4">(3R)-hydroxymyristoyl-[acyl carrier protein] dehydratase</fullName>
        <ecNumber evidence="4">4.2.1.-</ecNumber>
    </submittedName>
</protein>
<dbReference type="eggNOG" id="COG0764">
    <property type="taxonomic scope" value="Bacteria"/>
</dbReference>
<evidence type="ECO:0000256" key="1">
    <source>
        <dbReference type="ARBA" id="ARBA00009174"/>
    </source>
</evidence>
<dbReference type="InterPro" id="IPR013114">
    <property type="entry name" value="FabA_FabZ"/>
</dbReference>
<gene>
    <name evidence="4" type="ordered locus">SVEN_6242</name>
</gene>
<keyword evidence="2 4" id="KW-0456">Lyase</keyword>
<dbReference type="EC" id="4.2.1.-" evidence="4"/>
<dbReference type="PANTHER" id="PTHR30272:SF1">
    <property type="entry name" value="3-HYDROXYACYL-[ACYL-CARRIER-PROTEIN] DEHYDRATASE"/>
    <property type="match status" value="1"/>
</dbReference>
<dbReference type="InterPro" id="IPR029069">
    <property type="entry name" value="HotDog_dom_sf"/>
</dbReference>
<dbReference type="RefSeq" id="WP_015037423.1">
    <property type="nucleotide sequence ID" value="NC_018750.1"/>
</dbReference>
<dbReference type="GO" id="GO:0016829">
    <property type="term" value="F:lyase activity"/>
    <property type="evidence" value="ECO:0007669"/>
    <property type="project" value="UniProtKB-KW"/>
</dbReference>
<feature type="region of interest" description="Disordered" evidence="3">
    <location>
        <begin position="50"/>
        <end position="69"/>
    </location>
</feature>
<proteinExistence type="inferred from homology"/>
<dbReference type="PANTHER" id="PTHR30272">
    <property type="entry name" value="3-HYDROXYACYL-[ACYL-CARRIER-PROTEIN] DEHYDRATASE"/>
    <property type="match status" value="1"/>
</dbReference>
<evidence type="ECO:0000313" key="5">
    <source>
        <dbReference type="Proteomes" id="UP000006854"/>
    </source>
</evidence>
<dbReference type="HOGENOM" id="CLU_078912_2_0_11"/>
<dbReference type="Gene3D" id="3.10.129.10">
    <property type="entry name" value="Hotdog Thioesterase"/>
    <property type="match status" value="1"/>
</dbReference>
<comment type="similarity">
    <text evidence="1">Belongs to the thioester dehydratase family. FabZ subfamily.</text>
</comment>
<dbReference type="KEGG" id="sve:SVEN_6242"/>
<dbReference type="PATRIC" id="fig|953739.5.peg.1449"/>
<dbReference type="GeneID" id="51866773"/>